<evidence type="ECO:0000256" key="1">
    <source>
        <dbReference type="SAM" id="MobiDB-lite"/>
    </source>
</evidence>
<dbReference type="KEGG" id="cfj:CFIO01_09457"/>
<evidence type="ECO:0000313" key="2">
    <source>
        <dbReference type="EMBL" id="EXF76850.1"/>
    </source>
</evidence>
<name>A0A010QJJ8_9PEZI</name>
<comment type="caution">
    <text evidence="2">The sequence shown here is derived from an EMBL/GenBank/DDBJ whole genome shotgun (WGS) entry which is preliminary data.</text>
</comment>
<dbReference type="HOGENOM" id="CLU_2291481_0_0_1"/>
<feature type="region of interest" description="Disordered" evidence="1">
    <location>
        <begin position="1"/>
        <end position="37"/>
    </location>
</feature>
<dbReference type="Proteomes" id="UP000020467">
    <property type="component" value="Unassembled WGS sequence"/>
</dbReference>
<protein>
    <submittedName>
        <fullName evidence="2">Uncharacterized protein</fullName>
    </submittedName>
</protein>
<accession>A0A010QJJ8</accession>
<gene>
    <name evidence="2" type="ORF">CFIO01_09457</name>
</gene>
<proteinExistence type="predicted"/>
<sequence>MHTPSHGQGSRPHTHVEVQQPPSSPPRPLSAQRTPDPCRKVGVRYGTASRSGVAAAAAACSLSSLLLVALPYECRHCSKTPLRPLGVGPLSFFGGSPSGGD</sequence>
<reference evidence="2 3" key="1">
    <citation type="submission" date="2014-02" db="EMBL/GenBank/DDBJ databases">
        <title>The genome sequence of Colletotrichum fioriniae PJ7.</title>
        <authorList>
            <person name="Baroncelli R."/>
            <person name="Thon M.R."/>
        </authorList>
    </citation>
    <scope>NUCLEOTIDE SEQUENCE [LARGE SCALE GENOMIC DNA]</scope>
    <source>
        <strain evidence="2 3">PJ7</strain>
    </source>
</reference>
<organism evidence="2 3">
    <name type="scientific">Colletotrichum fioriniae PJ7</name>
    <dbReference type="NCBI Taxonomy" id="1445577"/>
    <lineage>
        <taxon>Eukaryota</taxon>
        <taxon>Fungi</taxon>
        <taxon>Dikarya</taxon>
        <taxon>Ascomycota</taxon>
        <taxon>Pezizomycotina</taxon>
        <taxon>Sordariomycetes</taxon>
        <taxon>Hypocreomycetidae</taxon>
        <taxon>Glomerellales</taxon>
        <taxon>Glomerellaceae</taxon>
        <taxon>Colletotrichum</taxon>
        <taxon>Colletotrichum acutatum species complex</taxon>
    </lineage>
</organism>
<dbReference type="AlphaFoldDB" id="A0A010QJJ8"/>
<dbReference type="EMBL" id="JARH01000788">
    <property type="protein sequence ID" value="EXF76850.1"/>
    <property type="molecule type" value="Genomic_DNA"/>
</dbReference>
<evidence type="ECO:0000313" key="3">
    <source>
        <dbReference type="Proteomes" id="UP000020467"/>
    </source>
</evidence>
<keyword evidence="3" id="KW-1185">Reference proteome</keyword>